<evidence type="ECO:0000313" key="1">
    <source>
        <dbReference type="EMBL" id="MCQ4840438.1"/>
    </source>
</evidence>
<protein>
    <submittedName>
        <fullName evidence="1">Phage tail protein</fullName>
    </submittedName>
</protein>
<sequence>MESENNVICLELRRRLCGLLSGSLQALSPVRYIALGTGGQDEAGNPLIPSETQASLHNEVGRYPVAEPAYPDETTARFSIVVPEGELAGMGLNEMALVSGDGALYMLRNTLPKFKEEDEEFEFVFDCKL</sequence>
<evidence type="ECO:0000313" key="2">
    <source>
        <dbReference type="Proteomes" id="UP001524473"/>
    </source>
</evidence>
<dbReference type="GeneID" id="90533401"/>
<proteinExistence type="predicted"/>
<comment type="caution">
    <text evidence="1">The sequence shown here is derived from an EMBL/GenBank/DDBJ whole genome shotgun (WGS) entry which is preliminary data.</text>
</comment>
<keyword evidence="2" id="KW-1185">Reference proteome</keyword>
<name>A0ABT1S0H1_9FIRM</name>
<organism evidence="1 2">
    <name type="scientific">Neglectibacter timonensis</name>
    <dbReference type="NCBI Taxonomy" id="1776382"/>
    <lineage>
        <taxon>Bacteria</taxon>
        <taxon>Bacillati</taxon>
        <taxon>Bacillota</taxon>
        <taxon>Clostridia</taxon>
        <taxon>Eubacteriales</taxon>
        <taxon>Oscillospiraceae</taxon>
        <taxon>Neglectibacter</taxon>
    </lineage>
</organism>
<gene>
    <name evidence="1" type="ORF">NE695_11000</name>
</gene>
<dbReference type="Proteomes" id="UP001524473">
    <property type="component" value="Unassembled WGS sequence"/>
</dbReference>
<accession>A0ABT1S0H1</accession>
<dbReference type="RefSeq" id="WP_066866461.1">
    <property type="nucleotide sequence ID" value="NZ_CABKVV010000014.1"/>
</dbReference>
<reference evidence="1 2" key="1">
    <citation type="submission" date="2022-06" db="EMBL/GenBank/DDBJ databases">
        <title>Isolation of gut microbiota from human fecal samples.</title>
        <authorList>
            <person name="Pamer E.G."/>
            <person name="Barat B."/>
            <person name="Waligurski E."/>
            <person name="Medina S."/>
            <person name="Paddock L."/>
            <person name="Mostad J."/>
        </authorList>
    </citation>
    <scope>NUCLEOTIDE SEQUENCE [LARGE SCALE GENOMIC DNA]</scope>
    <source>
        <strain evidence="1 2">DFI.9.73</strain>
    </source>
</reference>
<dbReference type="EMBL" id="JANFZH010000023">
    <property type="protein sequence ID" value="MCQ4840438.1"/>
    <property type="molecule type" value="Genomic_DNA"/>
</dbReference>